<evidence type="ECO:0000256" key="1">
    <source>
        <dbReference type="SAM" id="SignalP"/>
    </source>
</evidence>
<keyword evidence="1" id="KW-0732">Signal</keyword>
<protein>
    <submittedName>
        <fullName evidence="3">LEA type 2 family protein</fullName>
    </submittedName>
</protein>
<dbReference type="EMBL" id="JBHSDU010000003">
    <property type="protein sequence ID" value="MFC4309549.1"/>
    <property type="molecule type" value="Genomic_DNA"/>
</dbReference>
<organism evidence="3 4">
    <name type="scientific">Steroidobacter flavus</name>
    <dbReference type="NCBI Taxonomy" id="1842136"/>
    <lineage>
        <taxon>Bacteria</taxon>
        <taxon>Pseudomonadati</taxon>
        <taxon>Pseudomonadota</taxon>
        <taxon>Gammaproteobacteria</taxon>
        <taxon>Steroidobacterales</taxon>
        <taxon>Steroidobacteraceae</taxon>
        <taxon>Steroidobacter</taxon>
    </lineage>
</organism>
<evidence type="ECO:0000313" key="3">
    <source>
        <dbReference type="EMBL" id="MFC4309549.1"/>
    </source>
</evidence>
<dbReference type="SMART" id="SM00769">
    <property type="entry name" value="WHy"/>
    <property type="match status" value="1"/>
</dbReference>
<gene>
    <name evidence="3" type="ORF">ACFPN2_10705</name>
</gene>
<comment type="caution">
    <text evidence="3">The sequence shown here is derived from an EMBL/GenBank/DDBJ whole genome shotgun (WGS) entry which is preliminary data.</text>
</comment>
<dbReference type="Gene3D" id="2.60.40.1820">
    <property type="match status" value="1"/>
</dbReference>
<proteinExistence type="predicted"/>
<accession>A0ABV8SSR6</accession>
<sequence>MNKLVARCLLIVALAVSINGCSALRPKLEAPRLALIAVAMTSGDVFNQQFLIRMNVENPNDRELPIKGLDYKVFLEGDGFAEGKLNKPFVVPAKGEIDFDMTVKTNFVSGVGRLLSRLNGRTQVNYSIEGDLLTDIRFLKKIPFSETGSVNLATMRPN</sequence>
<dbReference type="InterPro" id="IPR013990">
    <property type="entry name" value="WHy-dom"/>
</dbReference>
<dbReference type="Proteomes" id="UP001595904">
    <property type="component" value="Unassembled WGS sequence"/>
</dbReference>
<reference evidence="4" key="1">
    <citation type="journal article" date="2019" name="Int. J. Syst. Evol. Microbiol.">
        <title>The Global Catalogue of Microorganisms (GCM) 10K type strain sequencing project: providing services to taxonomists for standard genome sequencing and annotation.</title>
        <authorList>
            <consortium name="The Broad Institute Genomics Platform"/>
            <consortium name="The Broad Institute Genome Sequencing Center for Infectious Disease"/>
            <person name="Wu L."/>
            <person name="Ma J."/>
        </authorList>
    </citation>
    <scope>NUCLEOTIDE SEQUENCE [LARGE SCALE GENOMIC DNA]</scope>
    <source>
        <strain evidence="4">CGMCC 1.10759</strain>
    </source>
</reference>
<dbReference type="SUPFAM" id="SSF117070">
    <property type="entry name" value="LEA14-like"/>
    <property type="match status" value="1"/>
</dbReference>
<evidence type="ECO:0000259" key="2">
    <source>
        <dbReference type="SMART" id="SM00769"/>
    </source>
</evidence>
<evidence type="ECO:0000313" key="4">
    <source>
        <dbReference type="Proteomes" id="UP001595904"/>
    </source>
</evidence>
<keyword evidence="4" id="KW-1185">Reference proteome</keyword>
<feature type="domain" description="Water stress and hypersensitive response" evidence="2">
    <location>
        <begin position="33"/>
        <end position="151"/>
    </location>
</feature>
<dbReference type="InterPro" id="IPR004864">
    <property type="entry name" value="LEA_2"/>
</dbReference>
<feature type="chain" id="PRO_5046045397" evidence="1">
    <location>
        <begin position="24"/>
        <end position="158"/>
    </location>
</feature>
<dbReference type="Pfam" id="PF03168">
    <property type="entry name" value="LEA_2"/>
    <property type="match status" value="1"/>
</dbReference>
<name>A0ABV8SSR6_9GAMM</name>
<feature type="signal peptide" evidence="1">
    <location>
        <begin position="1"/>
        <end position="23"/>
    </location>
</feature>
<dbReference type="RefSeq" id="WP_380596594.1">
    <property type="nucleotide sequence ID" value="NZ_JBHSDU010000003.1"/>
</dbReference>